<organism evidence="1 2">
    <name type="scientific">Atlanticothrix silvestris CENA357</name>
    <dbReference type="NCBI Taxonomy" id="1725252"/>
    <lineage>
        <taxon>Bacteria</taxon>
        <taxon>Bacillati</taxon>
        <taxon>Cyanobacteriota</taxon>
        <taxon>Cyanophyceae</taxon>
        <taxon>Nostocales</taxon>
        <taxon>Nodulariaceae</taxon>
        <taxon>Atlanticothrix</taxon>
        <taxon>Atlanticothrix silvestris</taxon>
    </lineage>
</organism>
<dbReference type="RefSeq" id="WP_214442406.1">
    <property type="nucleotide sequence ID" value="NZ_JAECZB010000105.1"/>
</dbReference>
<gene>
    <name evidence="1" type="ORF">I8751_28570</name>
</gene>
<keyword evidence="2" id="KW-1185">Reference proteome</keyword>
<dbReference type="AlphaFoldDB" id="A0A8J7HPQ1"/>
<evidence type="ECO:0000313" key="2">
    <source>
        <dbReference type="Proteomes" id="UP000599391"/>
    </source>
</evidence>
<name>A0A8J7HPQ1_9CYAN</name>
<dbReference type="EMBL" id="JAECZB010000105">
    <property type="protein sequence ID" value="MBH8556215.1"/>
    <property type="molecule type" value="Genomic_DNA"/>
</dbReference>
<dbReference type="Proteomes" id="UP000599391">
    <property type="component" value="Unassembled WGS sequence"/>
</dbReference>
<evidence type="ECO:0000313" key="1">
    <source>
        <dbReference type="EMBL" id="MBH8556215.1"/>
    </source>
</evidence>
<accession>A0A8J7HPQ1</accession>
<protein>
    <submittedName>
        <fullName evidence="1">Uncharacterized protein</fullName>
    </submittedName>
</protein>
<sequence>MTTNLPMKLSHLPNSLPLDGAVRIELVEGVPIFRASNLVQGRIEALLVKQKESALTSEEEKELDEYEELDDYLSLVNRMIRNVSLTQNQSIF</sequence>
<comment type="caution">
    <text evidence="1">The sequence shown here is derived from an EMBL/GenBank/DDBJ whole genome shotgun (WGS) entry which is preliminary data.</text>
</comment>
<reference evidence="1 2" key="1">
    <citation type="journal article" date="2021" name="Int. J. Syst. Evol. Microbiol.">
        <title>Amazonocrinis nigriterrae gen. nov., sp. nov., Atlanticothrix silvestris gen. nov., sp. nov. and Dendronalium phyllosphericum gen. nov., sp. nov., nostocacean cyanobacteria from Brazilian environments.</title>
        <authorList>
            <person name="Alvarenga D.O."/>
            <person name="Andreote A.P.D."/>
            <person name="Branco L.H.Z."/>
            <person name="Delbaje E."/>
            <person name="Cruz R.B."/>
            <person name="Varani A.M."/>
            <person name="Fiore M.F."/>
        </authorList>
    </citation>
    <scope>NUCLEOTIDE SEQUENCE [LARGE SCALE GENOMIC DNA]</scope>
    <source>
        <strain evidence="1 2">CENA357</strain>
    </source>
</reference>
<proteinExistence type="predicted"/>